<proteinExistence type="predicted"/>
<evidence type="ECO:0000259" key="1">
    <source>
        <dbReference type="Pfam" id="PF22147"/>
    </source>
</evidence>
<dbReference type="InterPro" id="IPR054398">
    <property type="entry name" value="AcrIC5-like_dom"/>
</dbReference>
<accession>A0A8S5UX80</accession>
<protein>
    <recommendedName>
        <fullName evidence="1">AcrIC5-like domain-containing protein</fullName>
    </recommendedName>
</protein>
<evidence type="ECO:0000313" key="2">
    <source>
        <dbReference type="EMBL" id="DAF99051.1"/>
    </source>
</evidence>
<reference evidence="2" key="1">
    <citation type="journal article" date="2021" name="Proc. Natl. Acad. Sci. U.S.A.">
        <title>A Catalog of Tens of Thousands of Viruses from Human Metagenomes Reveals Hidden Associations with Chronic Diseases.</title>
        <authorList>
            <person name="Tisza M.J."/>
            <person name="Buck C.B."/>
        </authorList>
    </citation>
    <scope>NUCLEOTIDE SEQUENCE</scope>
    <source>
        <strain evidence="2">CtDmR33</strain>
    </source>
</reference>
<dbReference type="Pfam" id="PF22147">
    <property type="entry name" value="AcrIC5"/>
    <property type="match status" value="1"/>
</dbReference>
<feature type="domain" description="AcrIC5-like" evidence="1">
    <location>
        <begin position="135"/>
        <end position="170"/>
    </location>
</feature>
<dbReference type="EMBL" id="BK016159">
    <property type="protein sequence ID" value="DAF99051.1"/>
    <property type="molecule type" value="Genomic_DNA"/>
</dbReference>
<name>A0A8S5UX80_9CAUD</name>
<sequence>MKKLTVEEIMQALRKNSSAESENENIVYHLHVTTDGEILDDYRWADETFTASRNQFDYFGDYDTEYPDDWGACCAAVEDDPRSDFREICEELAAKTNAWLKEQENDDPAALSIDNGVSFIAADEDAELQAAIDKVGWDEIVSFMDDDAREQTHSDVSPCTELEFLKRYLEIAPDNLVIG</sequence>
<organism evidence="2">
    <name type="scientific">Siphoviridae sp. ctDmR33</name>
    <dbReference type="NCBI Taxonomy" id="2825389"/>
    <lineage>
        <taxon>Viruses</taxon>
        <taxon>Duplodnaviria</taxon>
        <taxon>Heunggongvirae</taxon>
        <taxon>Uroviricota</taxon>
        <taxon>Caudoviricetes</taxon>
    </lineage>
</organism>